<sequence>MQIRASLNSWTGISDDAGMAGGRTVGEKFNRGGWIAVDGLTNSRDCVRVRRTRAKSGASVVGDDGVRRARMTDGSAWQTRRFLMRCQIGDRERSQHEINLTDNRRWLPQ</sequence>
<accession>A0A132PSR7</accession>
<dbReference type="Proteomes" id="UP000070612">
    <property type="component" value="Unassembled WGS sequence"/>
</dbReference>
<name>A0A132PSR7_9MYCO</name>
<reference evidence="1 2" key="1">
    <citation type="submission" date="2015-07" db="EMBL/GenBank/DDBJ databases">
        <title>A draft genome sequence of Mycobacterium wolinskyi.</title>
        <authorList>
            <person name="de Man T.J."/>
            <person name="Perry K.A."/>
            <person name="Coulliette A.D."/>
            <person name="Jensen B."/>
            <person name="Toney N.C."/>
            <person name="Limbago B.M."/>
            <person name="Noble-Wang J."/>
        </authorList>
    </citation>
    <scope>NUCLEOTIDE SEQUENCE [LARGE SCALE GENOMIC DNA]</scope>
    <source>
        <strain evidence="1 2">CDC_01</strain>
    </source>
</reference>
<evidence type="ECO:0000313" key="1">
    <source>
        <dbReference type="EMBL" id="KWX25389.1"/>
    </source>
</evidence>
<comment type="caution">
    <text evidence="1">The sequence shown here is derived from an EMBL/GenBank/DDBJ whole genome shotgun (WGS) entry which is preliminary data.</text>
</comment>
<organism evidence="1 2">
    <name type="scientific">Mycolicibacterium wolinskyi</name>
    <dbReference type="NCBI Taxonomy" id="59750"/>
    <lineage>
        <taxon>Bacteria</taxon>
        <taxon>Bacillati</taxon>
        <taxon>Actinomycetota</taxon>
        <taxon>Actinomycetes</taxon>
        <taxon>Mycobacteriales</taxon>
        <taxon>Mycobacteriaceae</taxon>
        <taxon>Mycolicibacterium</taxon>
    </lineage>
</organism>
<gene>
    <name evidence="1" type="ORF">AFM11_03720</name>
</gene>
<protein>
    <submittedName>
        <fullName evidence="1">Uncharacterized protein</fullName>
    </submittedName>
</protein>
<dbReference type="PATRIC" id="fig|59750.3.peg.2620"/>
<dbReference type="AlphaFoldDB" id="A0A132PSR7"/>
<proteinExistence type="predicted"/>
<dbReference type="EMBL" id="LGTW01000002">
    <property type="protein sequence ID" value="KWX25389.1"/>
    <property type="molecule type" value="Genomic_DNA"/>
</dbReference>
<evidence type="ECO:0000313" key="2">
    <source>
        <dbReference type="Proteomes" id="UP000070612"/>
    </source>
</evidence>
<keyword evidence="2" id="KW-1185">Reference proteome</keyword>